<protein>
    <recommendedName>
        <fullName evidence="5">RRM domain-containing protein</fullName>
    </recommendedName>
</protein>
<feature type="region of interest" description="Disordered" evidence="4">
    <location>
        <begin position="211"/>
        <end position="233"/>
    </location>
</feature>
<sequence length="546" mass="61795">MMSIIYFCMGNRCAPQLDLMPWICTGLQNLHSSNSFAPFQVLIDASNGVLAHYKERLAKAEKDLSEEKLWKTNLFITRLKPGTTDEDLIEMCSSYGNIISTKAVLDDETKKGYGFVDFESSAEAQKALKALRRRGFHAQMAKKLEAMLRKYGKVQSTRILRDSDNMNKMVGFARMENTHICKQIIEDFNGEKIEGNVRSLVVKFADLGPRNRQKSRKNHADSSCSTNGQGGRPFYEETHEDDELFYGDESCDSVLAKRNPYRTAEAHPFLRIAFNLGMLGLAKLAEKGYGTNHGGSQYRRAISSMCRLVCYLVKKQWLTEAVMEAHVSRSSKQNRLLGSVTANPGCSQLENGYSQSASKESSCDSCFLQDFVSFLINNVDNPMWLFEVLKELGDQLCIDIADGSLTSLEQKQNFRIKSACQGYPPVNLLLQKDLDAFSKLLLGPQMADLVARVTPTRDRLTHRPSKVIYRLRQGRIYDTRLQEVLQIAKRAFSISDSSGAMFKNLTDKITTEFPLLGQQQEHLLIYEMANKHSILEQLLEQDSWDL</sequence>
<proteinExistence type="predicted"/>
<dbReference type="Pfam" id="PF00076">
    <property type="entry name" value="RRM_1"/>
    <property type="match status" value="2"/>
</dbReference>
<keyword evidence="7" id="KW-1185">Reference proteome</keyword>
<evidence type="ECO:0000256" key="2">
    <source>
        <dbReference type="ARBA" id="ARBA00022884"/>
    </source>
</evidence>
<dbReference type="PROSITE" id="PS50102">
    <property type="entry name" value="RRM"/>
    <property type="match status" value="2"/>
</dbReference>
<dbReference type="Gene3D" id="3.30.70.330">
    <property type="match status" value="2"/>
</dbReference>
<comment type="caution">
    <text evidence="6">The sequence shown here is derived from an EMBL/GenBank/DDBJ whole genome shotgun (WGS) entry which is preliminary data.</text>
</comment>
<keyword evidence="1" id="KW-0677">Repeat</keyword>
<evidence type="ECO:0000259" key="5">
    <source>
        <dbReference type="PROSITE" id="PS50102"/>
    </source>
</evidence>
<reference evidence="6 7" key="1">
    <citation type="submission" date="2022-05" db="EMBL/GenBank/DDBJ databases">
        <authorList>
            <consortium name="Genoscope - CEA"/>
            <person name="William W."/>
        </authorList>
    </citation>
    <scope>NUCLEOTIDE SEQUENCE [LARGE SCALE GENOMIC DNA]</scope>
</reference>
<dbReference type="EMBL" id="CALNXI010003851">
    <property type="protein sequence ID" value="CAH3194473.1"/>
    <property type="molecule type" value="Genomic_DNA"/>
</dbReference>
<dbReference type="InterPro" id="IPR035979">
    <property type="entry name" value="RBD_domain_sf"/>
</dbReference>
<evidence type="ECO:0000256" key="1">
    <source>
        <dbReference type="ARBA" id="ARBA00022737"/>
    </source>
</evidence>
<dbReference type="SMART" id="SM00360">
    <property type="entry name" value="RRM"/>
    <property type="match status" value="1"/>
</dbReference>
<feature type="domain" description="RRM" evidence="5">
    <location>
        <begin position="142"/>
        <end position="207"/>
    </location>
</feature>
<organism evidence="6 7">
    <name type="scientific">Porites evermanni</name>
    <dbReference type="NCBI Taxonomy" id="104178"/>
    <lineage>
        <taxon>Eukaryota</taxon>
        <taxon>Metazoa</taxon>
        <taxon>Cnidaria</taxon>
        <taxon>Anthozoa</taxon>
        <taxon>Hexacorallia</taxon>
        <taxon>Scleractinia</taxon>
        <taxon>Fungiina</taxon>
        <taxon>Poritidae</taxon>
        <taxon>Porites</taxon>
    </lineage>
</organism>
<name>A0ABN8SV57_9CNID</name>
<dbReference type="InterPro" id="IPR012677">
    <property type="entry name" value="Nucleotide-bd_a/b_plait_sf"/>
</dbReference>
<accession>A0ABN8SV57</accession>
<dbReference type="SUPFAM" id="SSF54928">
    <property type="entry name" value="RNA-binding domain, RBD"/>
    <property type="match status" value="1"/>
</dbReference>
<keyword evidence="2 3" id="KW-0694">RNA-binding</keyword>
<evidence type="ECO:0000256" key="3">
    <source>
        <dbReference type="PROSITE-ProRule" id="PRU00176"/>
    </source>
</evidence>
<evidence type="ECO:0000313" key="7">
    <source>
        <dbReference type="Proteomes" id="UP001159427"/>
    </source>
</evidence>
<dbReference type="Proteomes" id="UP001159427">
    <property type="component" value="Unassembled WGS sequence"/>
</dbReference>
<feature type="domain" description="RRM" evidence="5">
    <location>
        <begin position="72"/>
        <end position="151"/>
    </location>
</feature>
<dbReference type="InterPro" id="IPR000504">
    <property type="entry name" value="RRM_dom"/>
</dbReference>
<dbReference type="PANTHER" id="PTHR24012">
    <property type="entry name" value="RNA BINDING PROTEIN"/>
    <property type="match status" value="1"/>
</dbReference>
<gene>
    <name evidence="6" type="ORF">PEVE_00027909</name>
</gene>
<evidence type="ECO:0000313" key="6">
    <source>
        <dbReference type="EMBL" id="CAH3194473.1"/>
    </source>
</evidence>
<evidence type="ECO:0000256" key="4">
    <source>
        <dbReference type="SAM" id="MobiDB-lite"/>
    </source>
</evidence>